<accession>A0A2P4ZZ29</accession>
<evidence type="ECO:0000259" key="4">
    <source>
        <dbReference type="PROSITE" id="PS50048"/>
    </source>
</evidence>
<comment type="caution">
    <text evidence="5">The sequence shown here is derived from an EMBL/GenBank/DDBJ whole genome shotgun (WGS) entry which is preliminary data.</text>
</comment>
<organism evidence="5 6">
    <name type="scientific">Trichoderma gamsii</name>
    <dbReference type="NCBI Taxonomy" id="398673"/>
    <lineage>
        <taxon>Eukaryota</taxon>
        <taxon>Fungi</taxon>
        <taxon>Dikarya</taxon>
        <taxon>Ascomycota</taxon>
        <taxon>Pezizomycotina</taxon>
        <taxon>Sordariomycetes</taxon>
        <taxon>Hypocreomycetidae</taxon>
        <taxon>Hypocreales</taxon>
        <taxon>Hypocreaceae</taxon>
        <taxon>Trichoderma</taxon>
    </lineage>
</organism>
<dbReference type="Pfam" id="PF11951">
    <property type="entry name" value="Fungal_trans_2"/>
    <property type="match status" value="1"/>
</dbReference>
<dbReference type="InterPro" id="IPR021858">
    <property type="entry name" value="Fun_TF"/>
</dbReference>
<dbReference type="InterPro" id="IPR036864">
    <property type="entry name" value="Zn2-C6_fun-type_DNA-bd_sf"/>
</dbReference>
<dbReference type="GO" id="GO:0005634">
    <property type="term" value="C:nucleus"/>
    <property type="evidence" value="ECO:0007669"/>
    <property type="project" value="UniProtKB-SubCell"/>
</dbReference>
<dbReference type="PROSITE" id="PS50048">
    <property type="entry name" value="ZN2_CY6_FUNGAL_2"/>
    <property type="match status" value="1"/>
</dbReference>
<feature type="region of interest" description="Disordered" evidence="3">
    <location>
        <begin position="228"/>
        <end position="268"/>
    </location>
</feature>
<feature type="region of interest" description="Disordered" evidence="3">
    <location>
        <begin position="1"/>
        <end position="42"/>
    </location>
</feature>
<dbReference type="GO" id="GO:0045944">
    <property type="term" value="P:positive regulation of transcription by RNA polymerase II"/>
    <property type="evidence" value="ECO:0007669"/>
    <property type="project" value="TreeGrafter"/>
</dbReference>
<protein>
    <recommendedName>
        <fullName evidence="4">Zn(2)-C6 fungal-type domain-containing protein</fullName>
    </recommendedName>
</protein>
<dbReference type="PANTHER" id="PTHR37534">
    <property type="entry name" value="TRANSCRIPTIONAL ACTIVATOR PROTEIN UGA3"/>
    <property type="match status" value="1"/>
</dbReference>
<dbReference type="GO" id="GO:0000976">
    <property type="term" value="F:transcription cis-regulatory region binding"/>
    <property type="evidence" value="ECO:0007669"/>
    <property type="project" value="TreeGrafter"/>
</dbReference>
<dbReference type="SUPFAM" id="SSF57701">
    <property type="entry name" value="Zn2/Cys6 DNA-binding domain"/>
    <property type="match status" value="1"/>
</dbReference>
<dbReference type="SMART" id="SM00066">
    <property type="entry name" value="GAL4"/>
    <property type="match status" value="1"/>
</dbReference>
<dbReference type="GeneID" id="29986028"/>
<comment type="subcellular location">
    <subcellularLocation>
        <location evidence="1">Nucleus</location>
    </subcellularLocation>
</comment>
<dbReference type="PROSITE" id="PS00463">
    <property type="entry name" value="ZN2_CY6_FUNGAL_1"/>
    <property type="match status" value="1"/>
</dbReference>
<evidence type="ECO:0000256" key="2">
    <source>
        <dbReference type="ARBA" id="ARBA00023242"/>
    </source>
</evidence>
<dbReference type="Proteomes" id="UP000054821">
    <property type="component" value="Unassembled WGS sequence"/>
</dbReference>
<name>A0A2P4ZZ29_9HYPO</name>
<proteinExistence type="predicted"/>
<dbReference type="CDD" id="cd00067">
    <property type="entry name" value="GAL4"/>
    <property type="match status" value="1"/>
</dbReference>
<dbReference type="EMBL" id="JPDN02000004">
    <property type="protein sequence ID" value="PON29557.1"/>
    <property type="molecule type" value="Genomic_DNA"/>
</dbReference>
<feature type="compositionally biased region" description="Acidic residues" evidence="3">
    <location>
        <begin position="252"/>
        <end position="267"/>
    </location>
</feature>
<evidence type="ECO:0000313" key="5">
    <source>
        <dbReference type="EMBL" id="PON29557.1"/>
    </source>
</evidence>
<dbReference type="GO" id="GO:0008270">
    <property type="term" value="F:zinc ion binding"/>
    <property type="evidence" value="ECO:0007669"/>
    <property type="project" value="InterPro"/>
</dbReference>
<dbReference type="RefSeq" id="XP_024406460.1">
    <property type="nucleotide sequence ID" value="XM_024548849.1"/>
</dbReference>
<evidence type="ECO:0000256" key="1">
    <source>
        <dbReference type="ARBA" id="ARBA00004123"/>
    </source>
</evidence>
<dbReference type="Pfam" id="PF00172">
    <property type="entry name" value="Zn_clus"/>
    <property type="match status" value="1"/>
</dbReference>
<feature type="domain" description="Zn(2)-C6 fungal-type" evidence="4">
    <location>
        <begin position="46"/>
        <end position="74"/>
    </location>
</feature>
<feature type="region of interest" description="Disordered" evidence="3">
    <location>
        <begin position="526"/>
        <end position="545"/>
    </location>
</feature>
<dbReference type="STRING" id="398673.A0A2P4ZZ29"/>
<dbReference type="AlphaFoldDB" id="A0A2P4ZZ29"/>
<evidence type="ECO:0000313" key="6">
    <source>
        <dbReference type="Proteomes" id="UP000054821"/>
    </source>
</evidence>
<evidence type="ECO:0000256" key="3">
    <source>
        <dbReference type="SAM" id="MobiDB-lite"/>
    </source>
</evidence>
<dbReference type="GO" id="GO:0000981">
    <property type="term" value="F:DNA-binding transcription factor activity, RNA polymerase II-specific"/>
    <property type="evidence" value="ECO:0007669"/>
    <property type="project" value="InterPro"/>
</dbReference>
<sequence>MMEKQSVAAKAPMHEHHGNSSLQNDGDKDEANRKKTGTTRKRTKTGCLTCRRRRIKCDEGRPICNNCIKSRRECEGYSQRVIFKEPLGSFSSPFSQGIYSSGSLGIAGDPLSTHPGRQPSRGLFPAIAPRPPSFDHHQHGMPLQPVVAPYRHPFHQGALLQNAPAYNMGPNQYMQAPYNTQFPNPLLAAEANGGPGYFATAPPEALFYPAPDRTTTQDAITSFGSLDGDNGLSSHPGAAAVPQPLNNQWEPDMLDDEASIPDSDDDMPDVRRNLPPIKNMVSEHWTLNAAGASIFSAFAQNDDVLAYMETPYSAEYWASGLNMVFMHFINVTGPGISIFEGNISCASERGRSRTAAGSGQSLWSYAIPTLALQHLGLFHAMLALASLQLAKLRDSPPTAALKHYHRAIRRVANSVKSPSKRTQPATLAATLLLGYFEVWSSDHTKWCNHLFGARILFREMSLGDMTRLCFPVKRMRQGQEAKGYQLGHISSQFSGSHQPSVTPHGGLNNPDYDFLRAITGLAVTPEDYGEGERQPSDQRNAPPTDKEIEKYDIICDLFWWYCKMDVYQSILGGTKLFMEYEFWTQIPPRAPFSTYSAAYGTYDHLILLLGRLSDFVSKDLSRKQKAIEAQGGGAGTGSPTMFPGMFPTFGKVQAPMGFSPPRDDTPQSDSQDDIDPEAIYEAALQEWNSLYRSFEVFKSRLGPEFQPTNGGFGDQKGTKTPFGNAIYFKTYSIAGIWMNYYMGFIHLYRSHPSMPPVAMRAAGLMAQKTAGFALKIGRIAFGLAADCSEYAEINTYLGAALIESSFCVFVAGIQYKETAQREWVIQRMHDIARLTGWQSAMQIACGCESAWIKASTMGGPEYSRPTIINDFPSSIWKNPRRIDKKIDELESSDERRLVLAKAERTHYAIGILAIETELARLELRDDLN</sequence>
<gene>
    <name evidence="5" type="ORF">TGAM01_v201806</name>
</gene>
<dbReference type="InterPro" id="IPR001138">
    <property type="entry name" value="Zn2Cys6_DnaBD"/>
</dbReference>
<reference evidence="5 6" key="1">
    <citation type="journal article" date="2016" name="Genome Announc.">
        <title>Draft Whole-Genome Sequence of Trichoderma gamsii T6085, a Promising Biocontrol Agent of Fusarium Head Blight on Wheat.</title>
        <authorList>
            <person name="Baroncelli R."/>
            <person name="Zapparata A."/>
            <person name="Piaggeschi G."/>
            <person name="Sarrocco S."/>
            <person name="Vannacci G."/>
        </authorList>
    </citation>
    <scope>NUCLEOTIDE SEQUENCE [LARGE SCALE GENOMIC DNA]</scope>
    <source>
        <strain evidence="5 6">T6085</strain>
    </source>
</reference>
<keyword evidence="2" id="KW-0539">Nucleus</keyword>
<keyword evidence="6" id="KW-1185">Reference proteome</keyword>
<dbReference type="PANTHER" id="PTHR37534:SF23">
    <property type="entry name" value="ZN(II)2CYS6 TRANSCRIPTION FACTOR (EUROFUNG)"/>
    <property type="match status" value="1"/>
</dbReference>
<dbReference type="Gene3D" id="4.10.240.10">
    <property type="entry name" value="Zn(2)-C6 fungal-type DNA-binding domain"/>
    <property type="match status" value="1"/>
</dbReference>